<dbReference type="PANTHER" id="PTHR37835:SF1">
    <property type="entry name" value="ALPHA-CLOSTRIPAIN"/>
    <property type="match status" value="1"/>
</dbReference>
<dbReference type="Gene3D" id="3.40.50.11970">
    <property type="match status" value="1"/>
</dbReference>
<proteinExistence type="predicted"/>
<dbReference type="EMBL" id="BQNZ01000003">
    <property type="protein sequence ID" value="GKH73193.1"/>
    <property type="molecule type" value="Genomic_DNA"/>
</dbReference>
<reference evidence="1" key="1">
    <citation type="submission" date="2022-01" db="EMBL/GenBank/DDBJ databases">
        <title>Novel bile acid biosynthetic pathways are enriched in the microbiome of centenarians.</title>
        <authorList>
            <person name="Sato Y."/>
            <person name="Atarashi K."/>
            <person name="Plichta R.D."/>
            <person name="Arai Y."/>
            <person name="Sasajima S."/>
            <person name="Kearney M.S."/>
            <person name="Suda W."/>
            <person name="Takeshita K."/>
            <person name="Sasaki T."/>
            <person name="Okamoto S."/>
            <person name="Skelly N.A."/>
            <person name="Okamura Y."/>
            <person name="Vlamakis H."/>
            <person name="Li Y."/>
            <person name="Tanoue T."/>
            <person name="Takei H."/>
            <person name="Nittono H."/>
            <person name="Narushima S."/>
            <person name="Irie J."/>
            <person name="Itoh H."/>
            <person name="Moriya K."/>
            <person name="Sugiura Y."/>
            <person name="Suematsu M."/>
            <person name="Moritoki N."/>
            <person name="Shibata S."/>
            <person name="Littman R.D."/>
            <person name="Fischbach A.M."/>
            <person name="Uwamino Y."/>
            <person name="Inoue T."/>
            <person name="Honda A."/>
            <person name="Hattori M."/>
            <person name="Murai T."/>
            <person name="Xavier J.R."/>
            <person name="Hirose N."/>
            <person name="Honda K."/>
        </authorList>
    </citation>
    <scope>NUCLEOTIDE SEQUENCE</scope>
    <source>
        <strain evidence="1">CE91-St3</strain>
    </source>
</reference>
<dbReference type="RefSeq" id="WP_075967723.1">
    <property type="nucleotide sequence ID" value="NZ_BQNZ01000003.1"/>
</dbReference>
<dbReference type="PANTHER" id="PTHR37835">
    <property type="entry name" value="ALPHA-CLOSTRIPAIN"/>
    <property type="match status" value="1"/>
</dbReference>
<dbReference type="Proteomes" id="UP001055114">
    <property type="component" value="Unassembled WGS sequence"/>
</dbReference>
<evidence type="ECO:0000313" key="2">
    <source>
        <dbReference type="Proteomes" id="UP001055114"/>
    </source>
</evidence>
<dbReference type="AlphaFoldDB" id="A0AA37NJK9"/>
<comment type="caution">
    <text evidence="1">The sequence shown here is derived from an EMBL/GenBank/DDBJ whole genome shotgun (WGS) entry which is preliminary data.</text>
</comment>
<protein>
    <submittedName>
        <fullName evidence="1">Clostripain</fullName>
    </submittedName>
</protein>
<name>A0AA37NJK9_9BACT</name>
<accession>A0AA37NJK9</accession>
<evidence type="ECO:0000313" key="1">
    <source>
        <dbReference type="EMBL" id="GKH73193.1"/>
    </source>
</evidence>
<organism evidence="1 2">
    <name type="scientific">Parabacteroides merdae</name>
    <dbReference type="NCBI Taxonomy" id="46503"/>
    <lineage>
        <taxon>Bacteria</taxon>
        <taxon>Pseudomonadati</taxon>
        <taxon>Bacteroidota</taxon>
        <taxon>Bacteroidia</taxon>
        <taxon>Bacteroidales</taxon>
        <taxon>Tannerellaceae</taxon>
        <taxon>Parabacteroides</taxon>
    </lineage>
</organism>
<dbReference type="Pfam" id="PF03415">
    <property type="entry name" value="Peptidase_C11"/>
    <property type="match status" value="1"/>
</dbReference>
<sequence length="396" mass="44612">MTTKNIIRKGKRAWGILSRIAFAIMFTLCLNSCRDSDEDDRAINNRALADHSTLIYIVADNNLSDYGKDSFERIQKAYYNAPNKKDGNIFVYLDNHDELPALYWLDPEYGITQISNYQEQNSVSPSVIRHVCTQAFNSGRRTNSVNSVIFWSHGTNWFPAPDNKGSRSFGKDNADEINIPEMAAALKGLSINNLMFDACLMGSVEVAAEFAGIADVLVASPAEILTTSFPYHTIIPALCTPNPDMHKIVDLYYAYYNSLSEQYKSGILTAVELSGINKLAEEFGRLKAASYSDAHLPSITAMTYDRENVHLFFDLKQFARMCHDKIAADDEQKAENLHDNFLKAYNACKVYTRHTDRFMSINLRGACGLSVYVPGPSIVSGLDEYYQNLAWYKWSH</sequence>
<dbReference type="InterPro" id="IPR005077">
    <property type="entry name" value="Peptidase_C11"/>
</dbReference>
<gene>
    <name evidence="1" type="ORF">CE91St3_30560</name>
</gene>